<dbReference type="Pfam" id="PF20256">
    <property type="entry name" value="MoCoBD_2"/>
    <property type="match status" value="1"/>
</dbReference>
<dbReference type="SUPFAM" id="SSF54665">
    <property type="entry name" value="CO dehydrogenase molybdoprotein N-domain-like"/>
    <property type="match status" value="1"/>
</dbReference>
<dbReference type="Gene3D" id="3.90.1170.50">
    <property type="entry name" value="Aldehyde oxidase/xanthine dehydrogenase, a/b hammerhead"/>
    <property type="match status" value="1"/>
</dbReference>
<dbReference type="GO" id="GO:0016491">
    <property type="term" value="F:oxidoreductase activity"/>
    <property type="evidence" value="ECO:0007669"/>
    <property type="project" value="UniProtKB-KW"/>
</dbReference>
<name>A0AAG5D769_ANOAO</name>
<evidence type="ECO:0000256" key="15">
    <source>
        <dbReference type="ARBA" id="ARBA00034078"/>
    </source>
</evidence>
<dbReference type="SUPFAM" id="SSF47741">
    <property type="entry name" value="CO dehydrogenase ISP C-domain like"/>
    <property type="match status" value="1"/>
</dbReference>
<dbReference type="InterPro" id="IPR012675">
    <property type="entry name" value="Beta-grasp_dom_sf"/>
</dbReference>
<dbReference type="InterPro" id="IPR005107">
    <property type="entry name" value="CO_DH_flav_C"/>
</dbReference>
<evidence type="ECO:0000313" key="22">
    <source>
        <dbReference type="Proteomes" id="UP000075880"/>
    </source>
</evidence>
<keyword evidence="6" id="KW-0285">Flavoprotein</keyword>
<dbReference type="Pfam" id="PF00941">
    <property type="entry name" value="FAD_binding_5"/>
    <property type="match status" value="1"/>
</dbReference>
<evidence type="ECO:0000259" key="19">
    <source>
        <dbReference type="PROSITE" id="PS51085"/>
    </source>
</evidence>
<feature type="binding site" evidence="18">
    <location>
        <position position="790"/>
    </location>
    <ligand>
        <name>Mo-molybdopterin</name>
        <dbReference type="ChEBI" id="CHEBI:71302"/>
    </ligand>
    <ligandPart>
        <name>Mo</name>
        <dbReference type="ChEBI" id="CHEBI:28685"/>
    </ligandPart>
</feature>
<comment type="cofactor">
    <cofactor evidence="1 17">
        <name>FAD</name>
        <dbReference type="ChEBI" id="CHEBI:57692"/>
    </cofactor>
</comment>
<dbReference type="InterPro" id="IPR036856">
    <property type="entry name" value="Ald_Oxase/Xan_DH_a/b_sf"/>
</dbReference>
<evidence type="ECO:0000256" key="12">
    <source>
        <dbReference type="ARBA" id="ARBA00023014"/>
    </source>
</evidence>
<dbReference type="GO" id="GO:0071949">
    <property type="term" value="F:FAD binding"/>
    <property type="evidence" value="ECO:0007669"/>
    <property type="project" value="InterPro"/>
</dbReference>
<dbReference type="Gene3D" id="3.30.465.10">
    <property type="match status" value="1"/>
</dbReference>
<dbReference type="InterPro" id="IPR008274">
    <property type="entry name" value="AldOxase/xan_DH_MoCoBD1"/>
</dbReference>
<keyword evidence="11 18" id="KW-0408">Iron</keyword>
<dbReference type="PROSITE" id="PS00197">
    <property type="entry name" value="2FE2S_FER_1"/>
    <property type="match status" value="1"/>
</dbReference>
<evidence type="ECO:0000256" key="16">
    <source>
        <dbReference type="PIRSR" id="PIRSR000127-1"/>
    </source>
</evidence>
<evidence type="ECO:0000256" key="18">
    <source>
        <dbReference type="PIRSR" id="PIRSR000127-3"/>
    </source>
</evidence>
<keyword evidence="8 18" id="KW-0479">Metal-binding</keyword>
<dbReference type="FunFam" id="3.90.1170.50:FF:000003">
    <property type="entry name" value="Aldehyde oxidase"/>
    <property type="match status" value="1"/>
</dbReference>
<dbReference type="FunFam" id="3.30.465.10:FF:000013">
    <property type="entry name" value="Aldehyde oxidase"/>
    <property type="match status" value="1"/>
</dbReference>
<feature type="domain" description="FAD-binding PCMH-type" evidence="20">
    <location>
        <begin position="226"/>
        <end position="408"/>
    </location>
</feature>
<dbReference type="PIRSF" id="PIRSF000127">
    <property type="entry name" value="Xanthine_DH"/>
    <property type="match status" value="1"/>
</dbReference>
<dbReference type="Pfam" id="PF01315">
    <property type="entry name" value="Ald_Xan_dh_C"/>
    <property type="match status" value="1"/>
</dbReference>
<dbReference type="SMART" id="SM01008">
    <property type="entry name" value="Ald_Xan_dh_C"/>
    <property type="match status" value="1"/>
</dbReference>
<dbReference type="Gene3D" id="3.10.20.30">
    <property type="match status" value="1"/>
</dbReference>
<dbReference type="GO" id="GO:0005506">
    <property type="term" value="F:iron ion binding"/>
    <property type="evidence" value="ECO:0007669"/>
    <property type="project" value="InterPro"/>
</dbReference>
<keyword evidence="13" id="KW-0520">NAD</keyword>
<keyword evidence="12 18" id="KW-0411">Iron-sulfur</keyword>
<keyword evidence="9 17" id="KW-0274">FAD</keyword>
<feature type="binding site" evidence="17">
    <location>
        <position position="417"/>
    </location>
    <ligand>
        <name>FAD</name>
        <dbReference type="ChEBI" id="CHEBI:57692"/>
    </ligand>
</feature>
<dbReference type="Pfam" id="PF03450">
    <property type="entry name" value="CO_deh_flav_C"/>
    <property type="match status" value="1"/>
</dbReference>
<dbReference type="InterPro" id="IPR036884">
    <property type="entry name" value="2Fe-2S-bd_dom_sf"/>
</dbReference>
<evidence type="ECO:0000256" key="9">
    <source>
        <dbReference type="ARBA" id="ARBA00022827"/>
    </source>
</evidence>
<dbReference type="FunFam" id="3.30.365.10:FF:000001">
    <property type="entry name" value="Xanthine dehydrogenase oxidase"/>
    <property type="match status" value="1"/>
</dbReference>
<evidence type="ECO:0008006" key="23">
    <source>
        <dbReference type="Google" id="ProtNLM"/>
    </source>
</evidence>
<comment type="subunit">
    <text evidence="4">Homodimer.</text>
</comment>
<evidence type="ECO:0000256" key="3">
    <source>
        <dbReference type="ARBA" id="ARBA00006849"/>
    </source>
</evidence>
<dbReference type="FunFam" id="3.30.390.50:FF:000003">
    <property type="entry name" value="Aldehyde oxidase1"/>
    <property type="match status" value="1"/>
</dbReference>
<dbReference type="GO" id="GO:0051537">
    <property type="term" value="F:2 iron, 2 sulfur cluster binding"/>
    <property type="evidence" value="ECO:0007669"/>
    <property type="project" value="UniProtKB-KW"/>
</dbReference>
<reference evidence="21" key="1">
    <citation type="submission" date="2024-04" db="UniProtKB">
        <authorList>
            <consortium name="EnsemblMetazoa"/>
        </authorList>
    </citation>
    <scope>IDENTIFICATION</scope>
    <source>
        <strain evidence="21">EBRO</strain>
    </source>
</reference>
<organism evidence="21 22">
    <name type="scientific">Anopheles atroparvus</name>
    <name type="common">European mosquito</name>
    <dbReference type="NCBI Taxonomy" id="41427"/>
    <lineage>
        <taxon>Eukaryota</taxon>
        <taxon>Metazoa</taxon>
        <taxon>Ecdysozoa</taxon>
        <taxon>Arthropoda</taxon>
        <taxon>Hexapoda</taxon>
        <taxon>Insecta</taxon>
        <taxon>Pterygota</taxon>
        <taxon>Neoptera</taxon>
        <taxon>Endopterygota</taxon>
        <taxon>Diptera</taxon>
        <taxon>Nematocera</taxon>
        <taxon>Culicoidea</taxon>
        <taxon>Culicidae</taxon>
        <taxon>Anophelinae</taxon>
        <taxon>Anopheles</taxon>
    </lineage>
</organism>
<dbReference type="SUPFAM" id="SSF55447">
    <property type="entry name" value="CO dehydrogenase flavoprotein C-terminal domain-like"/>
    <property type="match status" value="1"/>
</dbReference>
<evidence type="ECO:0000256" key="6">
    <source>
        <dbReference type="ARBA" id="ARBA00022630"/>
    </source>
</evidence>
<dbReference type="InterPro" id="IPR016166">
    <property type="entry name" value="FAD-bd_PCMH"/>
</dbReference>
<dbReference type="SUPFAM" id="SSF56176">
    <property type="entry name" value="FAD-binding/transporter-associated domain-like"/>
    <property type="match status" value="1"/>
</dbReference>
<evidence type="ECO:0000256" key="14">
    <source>
        <dbReference type="ARBA" id="ARBA00023140"/>
    </source>
</evidence>
<protein>
    <recommendedName>
        <fullName evidence="23">Aldehyde oxidase</fullName>
    </recommendedName>
</protein>
<keyword evidence="7 18" id="KW-0001">2Fe-2S</keyword>
<evidence type="ECO:0000256" key="11">
    <source>
        <dbReference type="ARBA" id="ARBA00023004"/>
    </source>
</evidence>
<feature type="binding site" evidence="18">
    <location>
        <position position="134"/>
    </location>
    <ligand>
        <name>[2Fe-2S] cluster</name>
        <dbReference type="ChEBI" id="CHEBI:190135"/>
        <label>2</label>
    </ligand>
</feature>
<dbReference type="Proteomes" id="UP000075880">
    <property type="component" value="Unassembled WGS sequence"/>
</dbReference>
<dbReference type="InterPro" id="IPR046867">
    <property type="entry name" value="AldOxase/xan_DH_MoCoBD2"/>
</dbReference>
<comment type="cofactor">
    <cofactor evidence="18">
        <name>[2Fe-2S] cluster</name>
        <dbReference type="ChEBI" id="CHEBI:190135"/>
    </cofactor>
    <text evidence="18">Binds 2 [2Fe-2S] clusters.</text>
</comment>
<feature type="binding site" evidence="18">
    <location>
        <position position="169"/>
    </location>
    <ligand>
        <name>[2Fe-2S] cluster</name>
        <dbReference type="ChEBI" id="CHEBI:190135"/>
        <label>2</label>
    </ligand>
</feature>
<keyword evidence="10" id="KW-0560">Oxidoreductase</keyword>
<comment type="cofactor">
    <cofactor evidence="18">
        <name>Mo-molybdopterin</name>
        <dbReference type="ChEBI" id="CHEBI:71302"/>
    </cofactor>
    <text evidence="18">Binds 1 Mo-molybdopterin (Mo-MPT) cofactor per subunit.</text>
</comment>
<keyword evidence="22" id="KW-1185">Reference proteome</keyword>
<dbReference type="InterPro" id="IPR036318">
    <property type="entry name" value="FAD-bd_PCMH-like_sf"/>
</dbReference>
<feature type="binding site" evidence="18">
    <location>
        <position position="131"/>
    </location>
    <ligand>
        <name>[2Fe-2S] cluster</name>
        <dbReference type="ChEBI" id="CHEBI:190135"/>
        <label>2</label>
    </ligand>
</feature>
<proteinExistence type="inferred from homology"/>
<evidence type="ECO:0000256" key="13">
    <source>
        <dbReference type="ARBA" id="ARBA00023027"/>
    </source>
</evidence>
<feature type="binding site" evidence="18">
    <location>
        <position position="61"/>
    </location>
    <ligand>
        <name>[2Fe-2S] cluster</name>
        <dbReference type="ChEBI" id="CHEBI:190135"/>
        <label>1</label>
    </ligand>
</feature>
<comment type="subcellular location">
    <subcellularLocation>
        <location evidence="2">Peroxisome</location>
    </subcellularLocation>
</comment>
<dbReference type="EnsemblMetazoa" id="ENSAATROPT007471">
    <property type="protein sequence ID" value="ENSAATROPP006694"/>
    <property type="gene ID" value="ENSAATROPG006081"/>
</dbReference>
<dbReference type="Pfam" id="PF00111">
    <property type="entry name" value="Fer2"/>
    <property type="match status" value="1"/>
</dbReference>
<comment type="similarity">
    <text evidence="3">Belongs to the xanthine dehydrogenase family.</text>
</comment>
<dbReference type="InterPro" id="IPR016208">
    <property type="entry name" value="Ald_Oxase/xanthine_DH-like"/>
</dbReference>
<dbReference type="PANTHER" id="PTHR11908:SF132">
    <property type="entry name" value="ALDEHYDE OXIDASE 1-RELATED"/>
    <property type="match status" value="1"/>
</dbReference>
<evidence type="ECO:0000256" key="2">
    <source>
        <dbReference type="ARBA" id="ARBA00004275"/>
    </source>
</evidence>
<dbReference type="InterPro" id="IPR002888">
    <property type="entry name" value="2Fe-2S-bd"/>
</dbReference>
<dbReference type="FunFam" id="3.10.20.30:FF:000012">
    <property type="entry name" value="Xanthine dehydrogenase/oxidase"/>
    <property type="match status" value="1"/>
</dbReference>
<evidence type="ECO:0000256" key="4">
    <source>
        <dbReference type="ARBA" id="ARBA00011738"/>
    </source>
</evidence>
<dbReference type="Gene3D" id="3.30.365.10">
    <property type="entry name" value="Aldehyde oxidase/xanthine dehydrogenase, molybdopterin binding domain"/>
    <property type="match status" value="4"/>
</dbReference>
<dbReference type="InterPro" id="IPR036010">
    <property type="entry name" value="2Fe-2S_ferredoxin-like_sf"/>
</dbReference>
<dbReference type="CDD" id="cd00207">
    <property type="entry name" value="fer2"/>
    <property type="match status" value="1"/>
</dbReference>
<evidence type="ECO:0000256" key="8">
    <source>
        <dbReference type="ARBA" id="ARBA00022723"/>
    </source>
</evidence>
<dbReference type="InterPro" id="IPR016169">
    <property type="entry name" value="FAD-bd_PCMH_sub2"/>
</dbReference>
<dbReference type="SMART" id="SM01092">
    <property type="entry name" value="CO_deh_flav_C"/>
    <property type="match status" value="1"/>
</dbReference>
<feature type="binding site" evidence="18">
    <location>
        <position position="66"/>
    </location>
    <ligand>
        <name>[2Fe-2S] cluster</name>
        <dbReference type="ChEBI" id="CHEBI:190135"/>
        <label>1</label>
    </ligand>
</feature>
<evidence type="ECO:0000259" key="20">
    <source>
        <dbReference type="PROSITE" id="PS51387"/>
    </source>
</evidence>
<feature type="binding site" evidence="18">
    <location>
        <position position="91"/>
    </location>
    <ligand>
        <name>[2Fe-2S] cluster</name>
        <dbReference type="ChEBI" id="CHEBI:190135"/>
        <label>1</label>
    </ligand>
</feature>
<dbReference type="Pfam" id="PF01799">
    <property type="entry name" value="Fer2_2"/>
    <property type="match status" value="1"/>
</dbReference>
<dbReference type="InterPro" id="IPR006058">
    <property type="entry name" value="2Fe2S_fd_BS"/>
</dbReference>
<dbReference type="Pfam" id="PF02738">
    <property type="entry name" value="MoCoBD_1"/>
    <property type="match status" value="1"/>
</dbReference>
<feature type="binding site" evidence="18">
    <location>
        <position position="1054"/>
    </location>
    <ligand>
        <name>Mo-molybdopterin</name>
        <dbReference type="ChEBI" id="CHEBI:71302"/>
    </ligand>
    <ligandPart>
        <name>Mo</name>
        <dbReference type="ChEBI" id="CHEBI:28685"/>
    </ligandPart>
</feature>
<dbReference type="Gene3D" id="1.10.150.120">
    <property type="entry name" value="[2Fe-2S]-binding domain"/>
    <property type="match status" value="1"/>
</dbReference>
<feature type="binding site" evidence="18">
    <location>
        <position position="167"/>
    </location>
    <ligand>
        <name>[2Fe-2S] cluster</name>
        <dbReference type="ChEBI" id="CHEBI:190135"/>
        <label>2</label>
    </ligand>
</feature>
<dbReference type="InterPro" id="IPR002346">
    <property type="entry name" value="Mopterin_DH_FAD-bd"/>
</dbReference>
<dbReference type="FunFam" id="3.30.365.10:FF:000009">
    <property type="entry name" value="Aldehyde oxidase"/>
    <property type="match status" value="1"/>
</dbReference>
<dbReference type="FunFam" id="1.10.150.120:FF:000007">
    <property type="entry name" value="indole-3-acetaldehyde oxidase"/>
    <property type="match status" value="1"/>
</dbReference>
<dbReference type="PANTHER" id="PTHR11908">
    <property type="entry name" value="XANTHINE DEHYDROGENASE"/>
    <property type="match status" value="1"/>
</dbReference>
<evidence type="ECO:0000256" key="1">
    <source>
        <dbReference type="ARBA" id="ARBA00001974"/>
    </source>
</evidence>
<dbReference type="InterPro" id="IPR000674">
    <property type="entry name" value="Ald_Oxase/Xan_DH_a/b"/>
</dbReference>
<feature type="active site" description="Proton acceptor" evidence="16">
    <location>
        <position position="1226"/>
    </location>
</feature>
<accession>A0AAG5D769</accession>
<dbReference type="SUPFAM" id="SSF56003">
    <property type="entry name" value="Molybdenum cofactor-binding domain"/>
    <property type="match status" value="1"/>
</dbReference>
<evidence type="ECO:0000256" key="5">
    <source>
        <dbReference type="ARBA" id="ARBA00022505"/>
    </source>
</evidence>
<feature type="binding site" evidence="18">
    <location>
        <position position="902"/>
    </location>
    <ligand>
        <name>Mo-molybdopterin</name>
        <dbReference type="ChEBI" id="CHEBI:71302"/>
    </ligand>
    <ligandPart>
        <name>Mo</name>
        <dbReference type="ChEBI" id="CHEBI:28685"/>
    </ligandPart>
</feature>
<dbReference type="SUPFAM" id="SSF54292">
    <property type="entry name" value="2Fe-2S ferredoxin-like"/>
    <property type="match status" value="1"/>
</dbReference>
<keyword evidence="14" id="KW-0576">Peroxisome</keyword>
<dbReference type="InterPro" id="IPR036683">
    <property type="entry name" value="CO_DH_flav_C_dom_sf"/>
</dbReference>
<dbReference type="GO" id="GO:0005777">
    <property type="term" value="C:peroxisome"/>
    <property type="evidence" value="ECO:0007669"/>
    <property type="project" value="UniProtKB-SubCell"/>
</dbReference>
<evidence type="ECO:0000256" key="7">
    <source>
        <dbReference type="ARBA" id="ARBA00022714"/>
    </source>
</evidence>
<dbReference type="InterPro" id="IPR001041">
    <property type="entry name" value="2Fe-2S_ferredoxin-type"/>
</dbReference>
<comment type="cofactor">
    <cofactor evidence="15">
        <name>[2Fe-2S] cluster</name>
        <dbReference type="ChEBI" id="CHEBI:190135"/>
    </cofactor>
</comment>
<evidence type="ECO:0000256" key="17">
    <source>
        <dbReference type="PIRSR" id="PIRSR000127-2"/>
    </source>
</evidence>
<dbReference type="PROSITE" id="PS51085">
    <property type="entry name" value="2FE2S_FER_2"/>
    <property type="match status" value="1"/>
</dbReference>
<dbReference type="PROSITE" id="PS51387">
    <property type="entry name" value="FAD_PCMH"/>
    <property type="match status" value="1"/>
</dbReference>
<dbReference type="Gene3D" id="3.30.390.50">
    <property type="entry name" value="CO dehydrogenase flavoprotein, C-terminal domain"/>
    <property type="match status" value="1"/>
</dbReference>
<sequence length="1282" mass="141242">MFSTIGSYIWSSTDEASPLSEVAFNINGRSYTAKAGSVPVDTSLNTFIRDYAHLSGTKFMCLEGGCGTCTVNVSGIHPVTKEAKTWSLNSCLFPVFACHGLDIKTVEALGNRQDGYHPIQERLAHMNGSQCGYCSPGMVMTMYSLMESKKGSVSMEEIEDSLGGNICRCTGYRPILDAFKSLSTDADKELLDIEELRICPKTNTACSGECPSAAAKIDPGRSVALVFDDEKEWHKVFTIEDIFTIFGKIGDRPYMLVGGNTAHGIYRRSESLEIFIDINSVQELRNYFLTSDSLIVGANVTLTEFIEILTKTSNRRPNFTYCREMVKHLNLVGNRAIRNSGTIAGNLSLKNQHPEFRSDLYVLLEAAGAKLTIAESQYKSIQKTPLEFVQMDLRKKVVKSISLPALDSIESVFRSYKVTPRAQNCQAYVNGAFLVRFNSDKNTVKSATLCFGGINPQFTHAPRTETLLVGKKLFDNSNIQQAIDSLASEVEPDWILPDASAVYRKNLAISLFYKFILGVAVDSSVNLSPRFASGASNLQRPLSSGQQSFETIKKNWPVTKYVPKLEGLAQTSGEAKYSNDLPPLPGELYAAFVIATKVNSTIGKIDPQVALKLPGVVAFYSAKDIPGTNNFMSDGMNFYFPDKEEIFCSGRVLFHGQPVGVIVAERFEQALRAAKKVRIIYERVTDEPVYPTVKVLVDNQTKNRIVDPPIGTCPAVGMAAPTNIQGTLELAGQFHFSMEPQTCVCIPIEDGMDIYCATQWIDLTQVAVAAALKVPQNSLNFTVRRLGGGFGAKLTRTSQIACACALAAQLTKRPVRFVLNIETNMGSIGKRCGCISNYQVDVDAKGKILNLINNFMHDYGANLNENITDDAKIVFGLPYNSSAWKVVGKAVLTDAPPNTWMRAPATTEAIAMVETIMEHIAWVTRMDPMQVRLANMPKESKLQQLMPQFRQDVEFDKRRKIIDDFNAKNRWRKRGIAIVPMMYPLVHYGALHALVSIYAKDGTVSITHGGIEMGQGINTKAAQVAAFILGVPLDKIAVKPTNSMISPNGVISGGSMTSEVVCYAVKKACEILNTRLQPVRDELKGAAWEKITQACYLRDIDLSAMYQYKKAELQTYFIWGVSCAEIETDLLTGNIQLTRVDILEDTGESLSPGIDVGQIEGAFVMGIGYWLTESLVYDMSNGALLTNRSWNYKPPGAKDIPVDFRIRLLQTSDNPFGVLRSKATGEPALTMSVVVLFALRYALRSAQWDAGRPDDWIPLGSATTPEQIYLKSSIAIDQFKLN</sequence>
<dbReference type="InterPro" id="IPR037165">
    <property type="entry name" value="AldOxase/xan_DH_Mopterin-bd_sf"/>
</dbReference>
<evidence type="ECO:0000256" key="10">
    <source>
        <dbReference type="ARBA" id="ARBA00023002"/>
    </source>
</evidence>
<evidence type="ECO:0000313" key="21">
    <source>
        <dbReference type="EnsemblMetazoa" id="ENSAATROPP006694"/>
    </source>
</evidence>
<feature type="domain" description="2Fe-2S ferredoxin-type" evidence="19">
    <location>
        <begin position="20"/>
        <end position="109"/>
    </location>
</feature>
<feature type="binding site" evidence="18">
    <location>
        <position position="69"/>
    </location>
    <ligand>
        <name>[2Fe-2S] cluster</name>
        <dbReference type="ChEBI" id="CHEBI:190135"/>
        <label>1</label>
    </ligand>
</feature>
<feature type="binding site" evidence="18">
    <location>
        <position position="759"/>
    </location>
    <ligand>
        <name>Mo-molybdopterin</name>
        <dbReference type="ChEBI" id="CHEBI:71302"/>
    </ligand>
    <ligandPart>
        <name>Mo</name>
        <dbReference type="ChEBI" id="CHEBI:28685"/>
    </ligandPart>
</feature>
<keyword evidence="5 18" id="KW-0500">Molybdenum</keyword>